<feature type="non-terminal residue" evidence="1">
    <location>
        <position position="107"/>
    </location>
</feature>
<evidence type="ECO:0000313" key="1">
    <source>
        <dbReference type="EMBL" id="CAG8714428.1"/>
    </source>
</evidence>
<protein>
    <submittedName>
        <fullName evidence="1">5947_t:CDS:1</fullName>
    </submittedName>
</protein>
<dbReference type="AlphaFoldDB" id="A0A9N9HZY1"/>
<comment type="caution">
    <text evidence="1">The sequence shown here is derived from an EMBL/GenBank/DDBJ whole genome shotgun (WGS) entry which is preliminary data.</text>
</comment>
<dbReference type="Proteomes" id="UP000789508">
    <property type="component" value="Unassembled WGS sequence"/>
</dbReference>
<name>A0A9N9HZY1_9GLOM</name>
<gene>
    <name evidence="1" type="ORF">ALEPTO_LOCUS12016</name>
</gene>
<dbReference type="EMBL" id="CAJVPS010023764">
    <property type="protein sequence ID" value="CAG8714428.1"/>
    <property type="molecule type" value="Genomic_DNA"/>
</dbReference>
<sequence>QATTKTKTTATNTNNNIITNPLINDLVLDSSSKGKSTTKKSKPPMVSHYAPHRHVYATKAIEEFDAVNQEYLEWCAQITNTGNNHNGNNLNISGMVGSGGSNGGIPY</sequence>
<keyword evidence="2" id="KW-1185">Reference proteome</keyword>
<accession>A0A9N9HZY1</accession>
<reference evidence="1" key="1">
    <citation type="submission" date="2021-06" db="EMBL/GenBank/DDBJ databases">
        <authorList>
            <person name="Kallberg Y."/>
            <person name="Tangrot J."/>
            <person name="Rosling A."/>
        </authorList>
    </citation>
    <scope>NUCLEOTIDE SEQUENCE</scope>
    <source>
        <strain evidence="1">FL130A</strain>
    </source>
</reference>
<evidence type="ECO:0000313" key="2">
    <source>
        <dbReference type="Proteomes" id="UP000789508"/>
    </source>
</evidence>
<organism evidence="1 2">
    <name type="scientific">Ambispora leptoticha</name>
    <dbReference type="NCBI Taxonomy" id="144679"/>
    <lineage>
        <taxon>Eukaryota</taxon>
        <taxon>Fungi</taxon>
        <taxon>Fungi incertae sedis</taxon>
        <taxon>Mucoromycota</taxon>
        <taxon>Glomeromycotina</taxon>
        <taxon>Glomeromycetes</taxon>
        <taxon>Archaeosporales</taxon>
        <taxon>Ambisporaceae</taxon>
        <taxon>Ambispora</taxon>
    </lineage>
</organism>
<proteinExistence type="predicted"/>